<evidence type="ECO:0000313" key="3">
    <source>
        <dbReference type="Proteomes" id="UP000707356"/>
    </source>
</evidence>
<comment type="caution">
    <text evidence="2">The sequence shown here is derived from an EMBL/GenBank/DDBJ whole genome shotgun (WGS) entry which is preliminary data.</text>
</comment>
<name>A0A951PE16_9CYAN</name>
<dbReference type="Gene3D" id="2.40.50.180">
    <property type="entry name" value="CheA-289, Domain 4"/>
    <property type="match status" value="1"/>
</dbReference>
<dbReference type="PANTHER" id="PTHR22617">
    <property type="entry name" value="CHEMOTAXIS SENSOR HISTIDINE KINASE-RELATED"/>
    <property type="match status" value="1"/>
</dbReference>
<dbReference type="Proteomes" id="UP000707356">
    <property type="component" value="Unassembled WGS sequence"/>
</dbReference>
<accession>A0A951PE16</accession>
<dbReference type="SUPFAM" id="SSF50341">
    <property type="entry name" value="CheW-like"/>
    <property type="match status" value="1"/>
</dbReference>
<dbReference type="InterPro" id="IPR036061">
    <property type="entry name" value="CheW-like_dom_sf"/>
</dbReference>
<reference evidence="2" key="2">
    <citation type="journal article" date="2022" name="Microbiol. Resour. Announc.">
        <title>Metagenome Sequencing to Explore Phylogenomics of Terrestrial Cyanobacteria.</title>
        <authorList>
            <person name="Ward R.D."/>
            <person name="Stajich J.E."/>
            <person name="Johansen J.R."/>
            <person name="Huntemann M."/>
            <person name="Clum A."/>
            <person name="Foster B."/>
            <person name="Foster B."/>
            <person name="Roux S."/>
            <person name="Palaniappan K."/>
            <person name="Varghese N."/>
            <person name="Mukherjee S."/>
            <person name="Reddy T.B.K."/>
            <person name="Daum C."/>
            <person name="Copeland A."/>
            <person name="Chen I.A."/>
            <person name="Ivanova N.N."/>
            <person name="Kyrpides N.C."/>
            <person name="Shapiro N."/>
            <person name="Eloe-Fadrosh E.A."/>
            <person name="Pietrasiak N."/>
        </authorList>
    </citation>
    <scope>NUCLEOTIDE SEQUENCE</scope>
    <source>
        <strain evidence="2">GSE-TBD4-15B</strain>
    </source>
</reference>
<dbReference type="InterPro" id="IPR002545">
    <property type="entry name" value="CheW-lke_dom"/>
</dbReference>
<dbReference type="PANTHER" id="PTHR22617:SF23">
    <property type="entry name" value="CHEMOTAXIS PROTEIN CHEW"/>
    <property type="match status" value="1"/>
</dbReference>
<dbReference type="PROSITE" id="PS50851">
    <property type="entry name" value="CHEW"/>
    <property type="match status" value="1"/>
</dbReference>
<dbReference type="Pfam" id="PF01584">
    <property type="entry name" value="CheW"/>
    <property type="match status" value="1"/>
</dbReference>
<proteinExistence type="predicted"/>
<organism evidence="2 3">
    <name type="scientific">Pegethrix bostrychoides GSE-TBD4-15B</name>
    <dbReference type="NCBI Taxonomy" id="2839662"/>
    <lineage>
        <taxon>Bacteria</taxon>
        <taxon>Bacillati</taxon>
        <taxon>Cyanobacteriota</taxon>
        <taxon>Cyanophyceae</taxon>
        <taxon>Oculatellales</taxon>
        <taxon>Oculatellaceae</taxon>
        <taxon>Pegethrix</taxon>
    </lineage>
</organism>
<protein>
    <submittedName>
        <fullName evidence="2">Chemotaxis protein CheW</fullName>
    </submittedName>
</protein>
<gene>
    <name evidence="2" type="ORF">KME07_20855</name>
</gene>
<evidence type="ECO:0000259" key="1">
    <source>
        <dbReference type="PROSITE" id="PS50851"/>
    </source>
</evidence>
<dbReference type="EMBL" id="JAHHHV010000081">
    <property type="protein sequence ID" value="MBW4467884.1"/>
    <property type="molecule type" value="Genomic_DNA"/>
</dbReference>
<sequence length="185" mass="19754">MLDSIQSRLAPEAAASELADRAQASEQFLRCHLAPDALVMLPVSQLTEVLKIPVGQITPIPHLPAWVMGVYNWRGEILWMVDLGHLLGMSPWHQQTVSTSSYTAAILSATDSSAGSAGGERRTLGLVVTQVQDIELCDPGQIQSPPPSAITPELAPFLQGYWLKADGEMLACLNGTAILAAMPNA</sequence>
<dbReference type="GO" id="GO:0005829">
    <property type="term" value="C:cytosol"/>
    <property type="evidence" value="ECO:0007669"/>
    <property type="project" value="TreeGrafter"/>
</dbReference>
<reference evidence="2" key="1">
    <citation type="submission" date="2021-05" db="EMBL/GenBank/DDBJ databases">
        <authorList>
            <person name="Pietrasiak N."/>
            <person name="Ward R."/>
            <person name="Stajich J.E."/>
            <person name="Kurbessoian T."/>
        </authorList>
    </citation>
    <scope>NUCLEOTIDE SEQUENCE</scope>
    <source>
        <strain evidence="2">GSE-TBD4-15B</strain>
    </source>
</reference>
<evidence type="ECO:0000313" key="2">
    <source>
        <dbReference type="EMBL" id="MBW4467884.1"/>
    </source>
</evidence>
<dbReference type="InterPro" id="IPR039315">
    <property type="entry name" value="CheW"/>
</dbReference>
<dbReference type="AlphaFoldDB" id="A0A951PE16"/>
<dbReference type="GO" id="GO:0007165">
    <property type="term" value="P:signal transduction"/>
    <property type="evidence" value="ECO:0007669"/>
    <property type="project" value="InterPro"/>
</dbReference>
<dbReference type="SMART" id="SM00260">
    <property type="entry name" value="CheW"/>
    <property type="match status" value="1"/>
</dbReference>
<feature type="domain" description="CheW-like" evidence="1">
    <location>
        <begin position="25"/>
        <end position="184"/>
    </location>
</feature>
<dbReference type="GO" id="GO:0006935">
    <property type="term" value="P:chemotaxis"/>
    <property type="evidence" value="ECO:0007669"/>
    <property type="project" value="InterPro"/>
</dbReference>